<dbReference type="InterPro" id="IPR024072">
    <property type="entry name" value="DHFR-like_dom_sf"/>
</dbReference>
<name>A0A1I7S621_BURXY</name>
<keyword evidence="3" id="KW-0554">One-carbon metabolism</keyword>
<dbReference type="GO" id="GO:0005739">
    <property type="term" value="C:mitochondrion"/>
    <property type="evidence" value="ECO:0007669"/>
    <property type="project" value="TreeGrafter"/>
</dbReference>
<evidence type="ECO:0000259" key="8">
    <source>
        <dbReference type="PROSITE" id="PS51330"/>
    </source>
</evidence>
<dbReference type="PRINTS" id="PR00070">
    <property type="entry name" value="DHFR"/>
</dbReference>
<dbReference type="EMBL" id="CAJFCV020000001">
    <property type="protein sequence ID" value="CAG9082366.1"/>
    <property type="molecule type" value="Genomic_DNA"/>
</dbReference>
<dbReference type="InterPro" id="IPR017925">
    <property type="entry name" value="DHFR_CS"/>
</dbReference>
<dbReference type="CDD" id="cd00209">
    <property type="entry name" value="DHFR"/>
    <property type="match status" value="1"/>
</dbReference>
<gene>
    <name evidence="9" type="ORF">BXYJ_LOCUS892</name>
</gene>
<dbReference type="AlphaFoldDB" id="A0A1I7S621"/>
<feature type="domain" description="DHFR" evidence="8">
    <location>
        <begin position="3"/>
        <end position="177"/>
    </location>
</feature>
<reference evidence="12" key="1">
    <citation type="submission" date="2016-11" db="UniProtKB">
        <authorList>
            <consortium name="WormBaseParasite"/>
        </authorList>
    </citation>
    <scope>IDENTIFICATION</scope>
</reference>
<dbReference type="PROSITE" id="PS00075">
    <property type="entry name" value="DHFR_1"/>
    <property type="match status" value="1"/>
</dbReference>
<evidence type="ECO:0000256" key="2">
    <source>
        <dbReference type="ARBA" id="ARBA00012856"/>
    </source>
</evidence>
<dbReference type="Proteomes" id="UP000659654">
    <property type="component" value="Unassembled WGS sequence"/>
</dbReference>
<dbReference type="GO" id="GO:0050661">
    <property type="term" value="F:NADP binding"/>
    <property type="evidence" value="ECO:0007669"/>
    <property type="project" value="InterPro"/>
</dbReference>
<reference evidence="9" key="2">
    <citation type="submission" date="2020-09" db="EMBL/GenBank/DDBJ databases">
        <authorList>
            <person name="Kikuchi T."/>
        </authorList>
    </citation>
    <scope>NUCLEOTIDE SEQUENCE</scope>
    <source>
        <strain evidence="9">Ka4C1</strain>
    </source>
</reference>
<evidence type="ECO:0000256" key="7">
    <source>
        <dbReference type="RuleBase" id="RU004474"/>
    </source>
</evidence>
<comment type="catalytic activity">
    <reaction evidence="6">
        <text>(6S)-5,6,7,8-tetrahydrofolate + NADP(+) = 7,8-dihydrofolate + NADPH + H(+)</text>
        <dbReference type="Rhea" id="RHEA:15009"/>
        <dbReference type="ChEBI" id="CHEBI:15378"/>
        <dbReference type="ChEBI" id="CHEBI:57451"/>
        <dbReference type="ChEBI" id="CHEBI:57453"/>
        <dbReference type="ChEBI" id="CHEBI:57783"/>
        <dbReference type="ChEBI" id="CHEBI:58349"/>
        <dbReference type="EC" id="1.5.1.3"/>
    </reaction>
</comment>
<evidence type="ECO:0000256" key="3">
    <source>
        <dbReference type="ARBA" id="ARBA00022563"/>
    </source>
</evidence>
<evidence type="ECO:0000256" key="6">
    <source>
        <dbReference type="ARBA" id="ARBA00048873"/>
    </source>
</evidence>
<comment type="pathway">
    <text evidence="1">Cofactor biosynthesis; tetrahydrofolate biosynthesis; 5,6,7,8-tetrahydrofolate from 7,8-dihydrofolate: step 1/1.</text>
</comment>
<proteinExistence type="inferred from homology"/>
<dbReference type="Gene3D" id="3.40.430.10">
    <property type="entry name" value="Dihydrofolate Reductase, subunit A"/>
    <property type="match status" value="1"/>
</dbReference>
<dbReference type="InterPro" id="IPR012259">
    <property type="entry name" value="DHFR"/>
</dbReference>
<dbReference type="Pfam" id="PF00186">
    <property type="entry name" value="DHFR_1"/>
    <property type="match status" value="1"/>
</dbReference>
<dbReference type="GO" id="GO:0046654">
    <property type="term" value="P:tetrahydrofolate biosynthetic process"/>
    <property type="evidence" value="ECO:0007669"/>
    <property type="project" value="UniProtKB-UniPathway"/>
</dbReference>
<dbReference type="Proteomes" id="UP000095284">
    <property type="component" value="Unplaced"/>
</dbReference>
<dbReference type="GO" id="GO:0004146">
    <property type="term" value="F:dihydrofolate reductase activity"/>
    <property type="evidence" value="ECO:0007669"/>
    <property type="project" value="UniProtKB-EC"/>
</dbReference>
<protein>
    <recommendedName>
        <fullName evidence="2">dihydrofolate reductase</fullName>
        <ecNumber evidence="2">1.5.1.3</ecNumber>
    </recommendedName>
</protein>
<evidence type="ECO:0000256" key="4">
    <source>
        <dbReference type="ARBA" id="ARBA00022857"/>
    </source>
</evidence>
<dbReference type="GO" id="GO:0006730">
    <property type="term" value="P:one-carbon metabolic process"/>
    <property type="evidence" value="ECO:0007669"/>
    <property type="project" value="UniProtKB-KW"/>
</dbReference>
<dbReference type="UniPathway" id="UPA00077">
    <property type="reaction ID" value="UER00158"/>
</dbReference>
<dbReference type="PANTHER" id="PTHR48069">
    <property type="entry name" value="DIHYDROFOLATE REDUCTASE"/>
    <property type="match status" value="1"/>
</dbReference>
<dbReference type="GO" id="GO:0046655">
    <property type="term" value="P:folic acid metabolic process"/>
    <property type="evidence" value="ECO:0007669"/>
    <property type="project" value="TreeGrafter"/>
</dbReference>
<comment type="similarity">
    <text evidence="7">Belongs to the dihydrofolate reductase family.</text>
</comment>
<dbReference type="eggNOG" id="KOG1324">
    <property type="taxonomic scope" value="Eukaryota"/>
</dbReference>
<evidence type="ECO:0000313" key="11">
    <source>
        <dbReference type="Proteomes" id="UP000659654"/>
    </source>
</evidence>
<dbReference type="OrthoDB" id="4664297at2759"/>
<dbReference type="EC" id="1.5.1.3" evidence="2"/>
<evidence type="ECO:0000313" key="10">
    <source>
        <dbReference type="Proteomes" id="UP000095284"/>
    </source>
</evidence>
<keyword evidence="11" id="KW-1185">Reference proteome</keyword>
<dbReference type="EMBL" id="CAJFDI010000001">
    <property type="protein sequence ID" value="CAD5208656.1"/>
    <property type="molecule type" value="Genomic_DNA"/>
</dbReference>
<dbReference type="WBParaSite" id="BXY_0845700.1">
    <property type="protein sequence ID" value="BXY_0845700.1"/>
    <property type="gene ID" value="BXY_0845700"/>
</dbReference>
<dbReference type="GO" id="GO:0046452">
    <property type="term" value="P:dihydrofolate metabolic process"/>
    <property type="evidence" value="ECO:0007669"/>
    <property type="project" value="TreeGrafter"/>
</dbReference>
<evidence type="ECO:0000256" key="1">
    <source>
        <dbReference type="ARBA" id="ARBA00004903"/>
    </source>
</evidence>
<dbReference type="PROSITE" id="PS51330">
    <property type="entry name" value="DHFR_2"/>
    <property type="match status" value="1"/>
</dbReference>
<organism evidence="10 12">
    <name type="scientific">Bursaphelenchus xylophilus</name>
    <name type="common">Pinewood nematode worm</name>
    <name type="synonym">Aphelenchoides xylophilus</name>
    <dbReference type="NCBI Taxonomy" id="6326"/>
    <lineage>
        <taxon>Eukaryota</taxon>
        <taxon>Metazoa</taxon>
        <taxon>Ecdysozoa</taxon>
        <taxon>Nematoda</taxon>
        <taxon>Chromadorea</taxon>
        <taxon>Rhabditida</taxon>
        <taxon>Tylenchina</taxon>
        <taxon>Tylenchomorpha</taxon>
        <taxon>Aphelenchoidea</taxon>
        <taxon>Aphelenchoididae</taxon>
        <taxon>Bursaphelenchus</taxon>
    </lineage>
</organism>
<dbReference type="SMR" id="A0A1I7S621"/>
<evidence type="ECO:0000313" key="12">
    <source>
        <dbReference type="WBParaSite" id="BXY_0845700.1"/>
    </source>
</evidence>
<accession>A0A1I7S621</accession>
<dbReference type="InterPro" id="IPR001796">
    <property type="entry name" value="DHFR_dom"/>
</dbReference>
<sequence>MAKMNIIAAVDLAGGIGKKGGLPWHLPEDFKQFVRLTTETKDSDKRNAVIMGRKCWESIPEKFRPLKNRLSVVLSTSLKPSVSEDVIIANSIDEALNEIMAVERKIETIWNIGGRQIYELGLDYPNLHRIYLTQIEHNFETDVSFPQFDQEKFELENVGNTVTDKGGYEWKLMVYRNKQSSF</sequence>
<dbReference type="SUPFAM" id="SSF53597">
    <property type="entry name" value="Dihydrofolate reductase-like"/>
    <property type="match status" value="1"/>
</dbReference>
<dbReference type="Proteomes" id="UP000582659">
    <property type="component" value="Unassembled WGS sequence"/>
</dbReference>
<dbReference type="PANTHER" id="PTHR48069:SF3">
    <property type="entry name" value="DIHYDROFOLATE REDUCTASE"/>
    <property type="match status" value="1"/>
</dbReference>
<keyword evidence="5" id="KW-0560">Oxidoreductase</keyword>
<evidence type="ECO:0000256" key="5">
    <source>
        <dbReference type="ARBA" id="ARBA00023002"/>
    </source>
</evidence>
<evidence type="ECO:0000313" key="9">
    <source>
        <dbReference type="EMBL" id="CAD5208656.1"/>
    </source>
</evidence>
<keyword evidence="4" id="KW-0521">NADP</keyword>